<proteinExistence type="predicted"/>
<dbReference type="AlphaFoldDB" id="A0A084VM51"/>
<dbReference type="EMBL" id="ATLV01014578">
    <property type="status" value="NOT_ANNOTATED_CDS"/>
    <property type="molecule type" value="Genomic_DNA"/>
</dbReference>
<reference evidence="1 3" key="1">
    <citation type="journal article" date="2014" name="BMC Genomics">
        <title>Genome sequence of Anopheles sinensis provides insight into genetics basis of mosquito competence for malaria parasites.</title>
        <authorList>
            <person name="Zhou D."/>
            <person name="Zhang D."/>
            <person name="Ding G."/>
            <person name="Shi L."/>
            <person name="Hou Q."/>
            <person name="Ye Y."/>
            <person name="Xu Y."/>
            <person name="Zhou H."/>
            <person name="Xiong C."/>
            <person name="Li S."/>
            <person name="Yu J."/>
            <person name="Hong S."/>
            <person name="Yu X."/>
            <person name="Zou P."/>
            <person name="Chen C."/>
            <person name="Chang X."/>
            <person name="Wang W."/>
            <person name="Lv Y."/>
            <person name="Sun Y."/>
            <person name="Ma L."/>
            <person name="Shen B."/>
            <person name="Zhu C."/>
        </authorList>
    </citation>
    <scope>NUCLEOTIDE SEQUENCE [LARGE SCALE GENOMIC DNA]</scope>
</reference>
<keyword evidence="3" id="KW-1185">Reference proteome</keyword>
<reference evidence="2" key="2">
    <citation type="submission" date="2020-05" db="UniProtKB">
        <authorList>
            <consortium name="EnsemblMetazoa"/>
        </authorList>
    </citation>
    <scope>IDENTIFICATION</scope>
</reference>
<dbReference type="VEuPathDB" id="VectorBase:ASIC006757"/>
<evidence type="ECO:0000313" key="3">
    <source>
        <dbReference type="Proteomes" id="UP000030765"/>
    </source>
</evidence>
<organism evidence="1">
    <name type="scientific">Anopheles sinensis</name>
    <name type="common">Mosquito</name>
    <dbReference type="NCBI Taxonomy" id="74873"/>
    <lineage>
        <taxon>Eukaryota</taxon>
        <taxon>Metazoa</taxon>
        <taxon>Ecdysozoa</taxon>
        <taxon>Arthropoda</taxon>
        <taxon>Hexapoda</taxon>
        <taxon>Insecta</taxon>
        <taxon>Pterygota</taxon>
        <taxon>Neoptera</taxon>
        <taxon>Endopterygota</taxon>
        <taxon>Diptera</taxon>
        <taxon>Nematocera</taxon>
        <taxon>Culicoidea</taxon>
        <taxon>Culicidae</taxon>
        <taxon>Anophelinae</taxon>
        <taxon>Anopheles</taxon>
    </lineage>
</organism>
<evidence type="ECO:0000313" key="1">
    <source>
        <dbReference type="EMBL" id="KFB39045.1"/>
    </source>
</evidence>
<dbReference type="EnsemblMetazoa" id="ASIC006757-RA">
    <property type="protein sequence ID" value="ASIC006757-PA"/>
    <property type="gene ID" value="ASIC006757"/>
</dbReference>
<gene>
    <name evidence="1" type="ORF">ZHAS_00006757</name>
</gene>
<protein>
    <submittedName>
        <fullName evidence="1 2">Uncharacterized protein</fullName>
    </submittedName>
</protein>
<evidence type="ECO:0000313" key="2">
    <source>
        <dbReference type="EnsemblMetazoa" id="ASIC006757-PA"/>
    </source>
</evidence>
<dbReference type="Proteomes" id="UP000030765">
    <property type="component" value="Unassembled WGS sequence"/>
</dbReference>
<dbReference type="EMBL" id="KE524975">
    <property type="protein sequence ID" value="KFB39045.1"/>
    <property type="molecule type" value="Genomic_DNA"/>
</dbReference>
<sequence>MGRFVGGDGGVKCQSKFGLARYGEPAFREVGHLEKGHEFAGGALKKRRSSRLSRL</sequence>
<name>A0A084VM51_ANOSI</name>
<accession>A0A084VM51</accession>